<evidence type="ECO:0000313" key="3">
    <source>
        <dbReference type="EMBL" id="MFC5948863.1"/>
    </source>
</evidence>
<feature type="region of interest" description="Disordered" evidence="1">
    <location>
        <begin position="45"/>
        <end position="121"/>
    </location>
</feature>
<feature type="transmembrane region" description="Helical" evidence="2">
    <location>
        <begin position="390"/>
        <end position="414"/>
    </location>
</feature>
<evidence type="ECO:0000256" key="1">
    <source>
        <dbReference type="SAM" id="MobiDB-lite"/>
    </source>
</evidence>
<evidence type="ECO:0000256" key="2">
    <source>
        <dbReference type="SAM" id="Phobius"/>
    </source>
</evidence>
<reference evidence="4" key="1">
    <citation type="journal article" date="2019" name="Int. J. Syst. Evol. Microbiol.">
        <title>The Global Catalogue of Microorganisms (GCM) 10K type strain sequencing project: providing services to taxonomists for standard genome sequencing and annotation.</title>
        <authorList>
            <consortium name="The Broad Institute Genomics Platform"/>
            <consortium name="The Broad Institute Genome Sequencing Center for Infectious Disease"/>
            <person name="Wu L."/>
            <person name="Ma J."/>
        </authorList>
    </citation>
    <scope>NUCLEOTIDE SEQUENCE [LARGE SCALE GENOMIC DNA]</scope>
    <source>
        <strain evidence="4">CGMCC 4.7397</strain>
    </source>
</reference>
<feature type="transmembrane region" description="Helical" evidence="2">
    <location>
        <begin position="209"/>
        <end position="227"/>
    </location>
</feature>
<gene>
    <name evidence="3" type="ORF">ACFQH9_11300</name>
</gene>
<keyword evidence="2" id="KW-0812">Transmembrane</keyword>
<feature type="transmembrane region" description="Helical" evidence="2">
    <location>
        <begin position="309"/>
        <end position="334"/>
    </location>
</feature>
<feature type="transmembrane region" description="Helical" evidence="2">
    <location>
        <begin position="354"/>
        <end position="378"/>
    </location>
</feature>
<keyword evidence="2" id="KW-0472">Membrane</keyword>
<sequence>MSAVDDLTELVERAGAAERAAFASTWQGRAEVAALREKVRRVLAEHREAERRSGRAAGLDPRRAGLRQAFLDDPRGGAPLPDHPLPDHPLPDDPLPDDALRAEPVDGTSAADGAPAPVSHADAARAEADAAAAVAVARLALLEAHLAVLDARLARLDAGEDESGAAAVDGHAPLQGRNALARHGPALAHGLRGEIAYVLRRRPHTAVKSLAVSLALGLLYLGFIRVFEWDRDQRWLPYLGLWVISVMLGGAVCINAMCFDAERVRAALGSGARLWHLLVIKNLAVATLVAPVGFLLSGLLAWRAGEVGAFGKACALVVCFTLLWLGVGNVLSVLLPVRDEPIRRRRQSGSLKQFAIAFVVAYAIGYLVNLMLLWRVLAAQGLAARMGGEIVPILLIVLSSLAMWFLLTVFAVALSQQPKIRRALMRELADHTAKADTRTAADAREAV</sequence>
<comment type="caution">
    <text evidence="3">The sequence shown here is derived from an EMBL/GenBank/DDBJ whole genome shotgun (WGS) entry which is preliminary data.</text>
</comment>
<keyword evidence="4" id="KW-1185">Reference proteome</keyword>
<protein>
    <submittedName>
        <fullName evidence="3">Uncharacterized protein</fullName>
    </submittedName>
</protein>
<proteinExistence type="predicted"/>
<feature type="transmembrane region" description="Helical" evidence="2">
    <location>
        <begin position="279"/>
        <end position="303"/>
    </location>
</feature>
<dbReference type="RefSeq" id="WP_379565938.1">
    <property type="nucleotide sequence ID" value="NZ_JBHSQK010000021.1"/>
</dbReference>
<organism evidence="3 4">
    <name type="scientific">Pseudonocardia lutea</name>
    <dbReference type="NCBI Taxonomy" id="2172015"/>
    <lineage>
        <taxon>Bacteria</taxon>
        <taxon>Bacillati</taxon>
        <taxon>Actinomycetota</taxon>
        <taxon>Actinomycetes</taxon>
        <taxon>Pseudonocardiales</taxon>
        <taxon>Pseudonocardiaceae</taxon>
        <taxon>Pseudonocardia</taxon>
    </lineage>
</organism>
<accession>A0ABW1I5E8</accession>
<keyword evidence="2" id="KW-1133">Transmembrane helix</keyword>
<name>A0ABW1I5E8_9PSEU</name>
<feature type="transmembrane region" description="Helical" evidence="2">
    <location>
        <begin position="239"/>
        <end position="258"/>
    </location>
</feature>
<evidence type="ECO:0000313" key="4">
    <source>
        <dbReference type="Proteomes" id="UP001596119"/>
    </source>
</evidence>
<dbReference type="EMBL" id="JBHSQK010000021">
    <property type="protein sequence ID" value="MFC5948863.1"/>
    <property type="molecule type" value="Genomic_DNA"/>
</dbReference>
<dbReference type="Proteomes" id="UP001596119">
    <property type="component" value="Unassembled WGS sequence"/>
</dbReference>